<keyword evidence="2" id="KW-1133">Transmembrane helix</keyword>
<evidence type="ECO:0000256" key="1">
    <source>
        <dbReference type="SAM" id="MobiDB-lite"/>
    </source>
</evidence>
<dbReference type="GO" id="GO:0043164">
    <property type="term" value="P:Gram-negative-bacterium-type cell wall biogenesis"/>
    <property type="evidence" value="ECO:0007669"/>
    <property type="project" value="TreeGrafter"/>
</dbReference>
<gene>
    <name evidence="4" type="ORF">AMST5_01470</name>
</gene>
<organism evidence="4">
    <name type="scientific">freshwater sediment metagenome</name>
    <dbReference type="NCBI Taxonomy" id="556182"/>
    <lineage>
        <taxon>unclassified sequences</taxon>
        <taxon>metagenomes</taxon>
        <taxon>ecological metagenomes</taxon>
    </lineage>
</organism>
<dbReference type="PANTHER" id="PTHR30336:SF4">
    <property type="entry name" value="ENVELOPE BIOGENESIS FACTOR ELYC"/>
    <property type="match status" value="1"/>
</dbReference>
<dbReference type="EMBL" id="OY288114">
    <property type="protein sequence ID" value="CAJ0862223.1"/>
    <property type="molecule type" value="Genomic_DNA"/>
</dbReference>
<dbReference type="InterPro" id="IPR003848">
    <property type="entry name" value="DUF218"/>
</dbReference>
<evidence type="ECO:0000313" key="4">
    <source>
        <dbReference type="EMBL" id="CAJ0862223.1"/>
    </source>
</evidence>
<evidence type="ECO:0000259" key="3">
    <source>
        <dbReference type="Pfam" id="PF02698"/>
    </source>
</evidence>
<evidence type="ECO:0000256" key="2">
    <source>
        <dbReference type="SAM" id="Phobius"/>
    </source>
</evidence>
<dbReference type="GO" id="GO:0005886">
    <property type="term" value="C:plasma membrane"/>
    <property type="evidence" value="ECO:0007669"/>
    <property type="project" value="TreeGrafter"/>
</dbReference>
<feature type="domain" description="DUF218" evidence="3">
    <location>
        <begin position="82"/>
        <end position="203"/>
    </location>
</feature>
<dbReference type="AlphaFoldDB" id="A0AA48R9H8"/>
<sequence length="249" mass="26974">MTIYLSRNRAASRRTDGGRTDRVMSLTRGGRATGMGILRAVLLTVASAAALCALAFAGGYVWFALSLARDEPQLSVKAEGVVALTGGSDRVLDAAELLARGQARRMLITGVNRATRSSVLARKLPVSRDLFNCCVDLGYQALDTFGNAQETRQWAQVHNISHSLIVVTSNYHMPRAMVELSAVLPELKLYPYPVISEHVNIADWGSDPAVVRLIGSEYVKFLGALLRVTLQREDLERAPPPPASQASAE</sequence>
<dbReference type="InterPro" id="IPR051599">
    <property type="entry name" value="Cell_Envelope_Assoc"/>
</dbReference>
<proteinExistence type="predicted"/>
<feature type="transmembrane region" description="Helical" evidence="2">
    <location>
        <begin position="37"/>
        <end position="63"/>
    </location>
</feature>
<dbReference type="PANTHER" id="PTHR30336">
    <property type="entry name" value="INNER MEMBRANE PROTEIN, PROBABLE PERMEASE"/>
    <property type="match status" value="1"/>
</dbReference>
<feature type="region of interest" description="Disordered" evidence="1">
    <location>
        <begin position="1"/>
        <end position="23"/>
    </location>
</feature>
<dbReference type="CDD" id="cd06259">
    <property type="entry name" value="YdcF-like"/>
    <property type="match status" value="1"/>
</dbReference>
<feature type="compositionally biased region" description="Basic and acidic residues" evidence="1">
    <location>
        <begin position="13"/>
        <end position="22"/>
    </location>
</feature>
<dbReference type="Pfam" id="PF02698">
    <property type="entry name" value="DUF218"/>
    <property type="match status" value="1"/>
</dbReference>
<reference evidence="4" key="1">
    <citation type="submission" date="2023-07" db="EMBL/GenBank/DDBJ databases">
        <authorList>
            <person name="Pelsma A.J. K."/>
        </authorList>
    </citation>
    <scope>NUCLEOTIDE SEQUENCE</scope>
</reference>
<dbReference type="GO" id="GO:0000270">
    <property type="term" value="P:peptidoglycan metabolic process"/>
    <property type="evidence" value="ECO:0007669"/>
    <property type="project" value="TreeGrafter"/>
</dbReference>
<keyword evidence="2" id="KW-0472">Membrane</keyword>
<accession>A0AA48R9H8</accession>
<name>A0AA48R9H8_9ZZZZ</name>
<protein>
    <recommendedName>
        <fullName evidence="3">DUF218 domain-containing protein</fullName>
    </recommendedName>
</protein>
<keyword evidence="2" id="KW-0812">Transmembrane</keyword>